<sequence>MPITLPPSCFSVRRASGGRPPRWLAPLALAALALPLGGCFYANTSQAPIATTYPYSEQQRMQAAHHWDVLAGHEASGLLAQSRLRLRDIYIRGDVNMPEGMHVGGEFNRGFEDLLTSRLVSRGASVTTAPTANSVTLEFRVEVVNHRDRGFIRPPQGAFTALTSGIAVATIPFNQWSEPALGLIPAAIGADITSGTWTYEGNEETIITVQAVEGERILYSSSNIYYTNRGDRRHYAPYRVPQAPATPTVSVSDTW</sequence>
<dbReference type="EMBL" id="LT670847">
    <property type="protein sequence ID" value="SHM03297.1"/>
    <property type="molecule type" value="Genomic_DNA"/>
</dbReference>
<dbReference type="Proteomes" id="UP000190911">
    <property type="component" value="Chromosome I"/>
</dbReference>
<keyword evidence="2" id="KW-1185">Reference proteome</keyword>
<protein>
    <submittedName>
        <fullName evidence="1">Uncharacterized protein</fullName>
    </submittedName>
</protein>
<name>A0A1M7FI29_9GAMM</name>
<gene>
    <name evidence="1" type="ORF">SAMN05878437_0882</name>
</gene>
<evidence type="ECO:0000313" key="2">
    <source>
        <dbReference type="Proteomes" id="UP000190911"/>
    </source>
</evidence>
<dbReference type="STRING" id="29571.SAMN05878437_0882"/>
<reference evidence="1 2" key="1">
    <citation type="submission" date="2016-11" db="EMBL/GenBank/DDBJ databases">
        <authorList>
            <person name="Jaros S."/>
            <person name="Januszkiewicz K."/>
            <person name="Wedrychowicz H."/>
        </authorList>
    </citation>
    <scope>NUCLEOTIDE SEQUENCE [LARGE SCALE GENOMIC DNA]</scope>
    <source>
        <strain evidence="1 2">ACAM 12</strain>
    </source>
</reference>
<dbReference type="InParanoid" id="A0A1M7FI29"/>
<accession>A0A1M7FI29</accession>
<organism evidence="1 2">
    <name type="scientific">Vreelandella subglaciescola</name>
    <dbReference type="NCBI Taxonomy" id="29571"/>
    <lineage>
        <taxon>Bacteria</taxon>
        <taxon>Pseudomonadati</taxon>
        <taxon>Pseudomonadota</taxon>
        <taxon>Gammaproteobacteria</taxon>
        <taxon>Oceanospirillales</taxon>
        <taxon>Halomonadaceae</taxon>
        <taxon>Vreelandella</taxon>
    </lineage>
</organism>
<dbReference type="AlphaFoldDB" id="A0A1M7FI29"/>
<proteinExistence type="predicted"/>
<evidence type="ECO:0000313" key="1">
    <source>
        <dbReference type="EMBL" id="SHM03297.1"/>
    </source>
</evidence>